<comment type="caution">
    <text evidence="1">The sequence shown here is derived from an EMBL/GenBank/DDBJ whole genome shotgun (WGS) entry which is preliminary data.</text>
</comment>
<gene>
    <name evidence="1" type="ORF">EVAR_89310_1</name>
</gene>
<accession>A0A4C2A555</accession>
<protein>
    <submittedName>
        <fullName evidence="1">Uncharacterized protein</fullName>
    </submittedName>
</protein>
<reference evidence="1 2" key="1">
    <citation type="journal article" date="2019" name="Commun. Biol.">
        <title>The bagworm genome reveals a unique fibroin gene that provides high tensile strength.</title>
        <authorList>
            <person name="Kono N."/>
            <person name="Nakamura H."/>
            <person name="Ohtoshi R."/>
            <person name="Tomita M."/>
            <person name="Numata K."/>
            <person name="Arakawa K."/>
        </authorList>
    </citation>
    <scope>NUCLEOTIDE SEQUENCE [LARGE SCALE GENOMIC DNA]</scope>
</reference>
<dbReference type="EMBL" id="BGZK01002450">
    <property type="protein sequence ID" value="GBP94037.1"/>
    <property type="molecule type" value="Genomic_DNA"/>
</dbReference>
<dbReference type="AlphaFoldDB" id="A0A4C2A555"/>
<proteinExistence type="predicted"/>
<sequence>MLHDCYALKGVRGTDPPQRPRSVCAVSIMKRILARLGLFAIQRHGNGGLGSELRARLESETTEGRQRHLRWKTGTGIRTDNSNRIGVMVDRELKKNSSYLPSRLLYKTEHFGIKLRLNDDIKLDCAQL</sequence>
<organism evidence="1 2">
    <name type="scientific">Eumeta variegata</name>
    <name type="common">Bagworm moth</name>
    <name type="synonym">Eumeta japonica</name>
    <dbReference type="NCBI Taxonomy" id="151549"/>
    <lineage>
        <taxon>Eukaryota</taxon>
        <taxon>Metazoa</taxon>
        <taxon>Ecdysozoa</taxon>
        <taxon>Arthropoda</taxon>
        <taxon>Hexapoda</taxon>
        <taxon>Insecta</taxon>
        <taxon>Pterygota</taxon>
        <taxon>Neoptera</taxon>
        <taxon>Endopterygota</taxon>
        <taxon>Lepidoptera</taxon>
        <taxon>Glossata</taxon>
        <taxon>Ditrysia</taxon>
        <taxon>Tineoidea</taxon>
        <taxon>Psychidae</taxon>
        <taxon>Oiketicinae</taxon>
        <taxon>Eumeta</taxon>
    </lineage>
</organism>
<name>A0A4C2A555_EUMVA</name>
<keyword evidence="2" id="KW-1185">Reference proteome</keyword>
<evidence type="ECO:0000313" key="1">
    <source>
        <dbReference type="EMBL" id="GBP94037.1"/>
    </source>
</evidence>
<evidence type="ECO:0000313" key="2">
    <source>
        <dbReference type="Proteomes" id="UP000299102"/>
    </source>
</evidence>
<dbReference type="Proteomes" id="UP000299102">
    <property type="component" value="Unassembled WGS sequence"/>
</dbReference>